<gene>
    <name evidence="1" type="ORF">SAMEA104719789_00452</name>
</gene>
<dbReference type="InterPro" id="IPR049537">
    <property type="entry name" value="RelB-like"/>
</dbReference>
<accession>A0A383TUN9</accession>
<dbReference type="AlphaFoldDB" id="A0A383TUN9"/>
<reference evidence="1 2" key="1">
    <citation type="submission" date="2018-09" db="EMBL/GenBank/DDBJ databases">
        <authorList>
            <consortium name="Pathogen Informatics"/>
        </authorList>
    </citation>
    <scope>NUCLEOTIDE SEQUENCE [LARGE SCALE GENOMIC DNA]</scope>
    <source>
        <strain evidence="1 2">OH-22767</strain>
    </source>
</reference>
<dbReference type="Proteomes" id="UP000262142">
    <property type="component" value="Unassembled WGS sequence"/>
</dbReference>
<evidence type="ECO:0000313" key="1">
    <source>
        <dbReference type="EMBL" id="SZD71354.1"/>
    </source>
</evidence>
<dbReference type="Pfam" id="PF18506">
    <property type="entry name" value="RelB-like"/>
    <property type="match status" value="1"/>
</dbReference>
<dbReference type="EMBL" id="UNSC01000001">
    <property type="protein sequence ID" value="SZD71354.1"/>
    <property type="molecule type" value="Genomic_DNA"/>
</dbReference>
<proteinExistence type="predicted"/>
<keyword evidence="2" id="KW-1185">Reference proteome</keyword>
<dbReference type="OrthoDB" id="5773047at2"/>
<dbReference type="RefSeq" id="WP_119058936.1">
    <property type="nucleotide sequence ID" value="NZ_OX579588.1"/>
</dbReference>
<sequence>MIAINPKYITNEKGDKISAILPMKDYKKMISIIEEFEDIKLFDESMSDKTKAVPMDKAFAQIEEKSIS</sequence>
<evidence type="ECO:0008006" key="3">
    <source>
        <dbReference type="Google" id="ProtNLM"/>
    </source>
</evidence>
<organism evidence="1 2">
    <name type="scientific">Candidatus Ornithobacterium hominis</name>
    <dbReference type="NCBI Taxonomy" id="2497989"/>
    <lineage>
        <taxon>Bacteria</taxon>
        <taxon>Pseudomonadati</taxon>
        <taxon>Bacteroidota</taxon>
        <taxon>Flavobacteriia</taxon>
        <taxon>Flavobacteriales</taxon>
        <taxon>Weeksellaceae</taxon>
        <taxon>Ornithobacterium</taxon>
    </lineage>
</organism>
<evidence type="ECO:0000313" key="2">
    <source>
        <dbReference type="Proteomes" id="UP000262142"/>
    </source>
</evidence>
<protein>
    <recommendedName>
        <fullName evidence="3">Phd_YefM</fullName>
    </recommendedName>
</protein>
<name>A0A383TUN9_9FLAO</name>